<dbReference type="Pfam" id="PF04364">
    <property type="entry name" value="DNA_pol3_chi"/>
    <property type="match status" value="1"/>
</dbReference>
<evidence type="ECO:0000313" key="1">
    <source>
        <dbReference type="EMBL" id="ESQ94362.1"/>
    </source>
</evidence>
<dbReference type="SUPFAM" id="SSF102400">
    <property type="entry name" value="DNA polymerase III chi subunit"/>
    <property type="match status" value="1"/>
</dbReference>
<dbReference type="AlphaFoldDB" id="V4PK52"/>
<keyword evidence="2" id="KW-1185">Reference proteome</keyword>
<dbReference type="eggNOG" id="COG2927">
    <property type="taxonomic scope" value="Bacteria"/>
</dbReference>
<evidence type="ECO:0000313" key="2">
    <source>
        <dbReference type="Proteomes" id="UP000017837"/>
    </source>
</evidence>
<dbReference type="PATRIC" id="fig|1121022.4.peg.457"/>
<accession>V4PK52</accession>
<dbReference type="GO" id="GO:0003677">
    <property type="term" value="F:DNA binding"/>
    <property type="evidence" value="ECO:0007669"/>
    <property type="project" value="InterPro"/>
</dbReference>
<dbReference type="RefSeq" id="WP_018080041.1">
    <property type="nucleotide sequence ID" value="NZ_AQWM01000001.1"/>
</dbReference>
<reference evidence="1 2" key="1">
    <citation type="journal article" date="2014" name="Nature">
        <title>Sequential evolution of bacterial morphology by co-option of a developmental regulator.</title>
        <authorList>
            <person name="Jiang C."/>
            <person name="Brown P.J."/>
            <person name="Ducret A."/>
            <person name="Brun Y.V."/>
        </authorList>
    </citation>
    <scope>NUCLEOTIDE SEQUENCE [LARGE SCALE GENOMIC DNA]</scope>
    <source>
        <strain evidence="1 2">DSM 16100</strain>
    </source>
</reference>
<dbReference type="PANTHER" id="PTHR38767">
    <property type="entry name" value="DNA POLYMERASE III SUBUNIT CHI"/>
    <property type="match status" value="1"/>
</dbReference>
<dbReference type="GO" id="GO:0003887">
    <property type="term" value="F:DNA-directed DNA polymerase activity"/>
    <property type="evidence" value="ECO:0007669"/>
    <property type="project" value="InterPro"/>
</dbReference>
<dbReference type="Proteomes" id="UP000017837">
    <property type="component" value="Unassembled WGS sequence"/>
</dbReference>
<dbReference type="InterPro" id="IPR036768">
    <property type="entry name" value="PolIII_chi_sf"/>
</dbReference>
<gene>
    <name evidence="1" type="ORF">ABENE_02320</name>
</gene>
<comment type="caution">
    <text evidence="1">The sequence shown here is derived from an EMBL/GenBank/DDBJ whole genome shotgun (WGS) entry which is preliminary data.</text>
</comment>
<dbReference type="NCBIfam" id="NF004347">
    <property type="entry name" value="PRK05728.1-4"/>
    <property type="match status" value="1"/>
</dbReference>
<protein>
    <submittedName>
        <fullName evidence="1">DNA polymerase III subunit chi</fullName>
    </submittedName>
</protein>
<dbReference type="OrthoDB" id="9795973at2"/>
<dbReference type="Gene3D" id="3.40.50.10110">
    <property type="entry name" value="DNA polymerase III subunit chi"/>
    <property type="match status" value="1"/>
</dbReference>
<dbReference type="InterPro" id="IPR007459">
    <property type="entry name" value="DNA_pol3_chi"/>
</dbReference>
<proteinExistence type="predicted"/>
<name>V4PK52_9CAUL</name>
<dbReference type="STRING" id="1121022.GCA_000376105_00363"/>
<dbReference type="GO" id="GO:0006260">
    <property type="term" value="P:DNA replication"/>
    <property type="evidence" value="ECO:0007669"/>
    <property type="project" value="InterPro"/>
</dbReference>
<sequence>MPDIWFYHLEKTPLPQVLPDLLEKVVQKGWRAYVHGHEDDKIDALNGQLWTYNPASFLAHGLESEGSASRQPVLLGTSGAMANSPQVYVSVAPVDLPDVSGMERCLVVFEGADDDHLAWARMQWKRMKSEGLDLAYWKQNTQGRWEKMQ</sequence>
<dbReference type="EMBL" id="AWGB01000004">
    <property type="protein sequence ID" value="ESQ94362.1"/>
    <property type="molecule type" value="Genomic_DNA"/>
</dbReference>
<organism evidence="1 2">
    <name type="scientific">Asticcacaulis benevestitus DSM 16100 = ATCC BAA-896</name>
    <dbReference type="NCBI Taxonomy" id="1121022"/>
    <lineage>
        <taxon>Bacteria</taxon>
        <taxon>Pseudomonadati</taxon>
        <taxon>Pseudomonadota</taxon>
        <taxon>Alphaproteobacteria</taxon>
        <taxon>Caulobacterales</taxon>
        <taxon>Caulobacteraceae</taxon>
        <taxon>Asticcacaulis</taxon>
    </lineage>
</organism>
<dbReference type="PANTHER" id="PTHR38767:SF1">
    <property type="entry name" value="DNA POLYMERASE III SUBUNIT CHI"/>
    <property type="match status" value="1"/>
</dbReference>
<dbReference type="GO" id="GO:0032298">
    <property type="term" value="P:positive regulation of DNA-templated DNA replication initiation"/>
    <property type="evidence" value="ECO:0007669"/>
    <property type="project" value="TreeGrafter"/>
</dbReference>